<dbReference type="Gene3D" id="3.90.1200.10">
    <property type="match status" value="1"/>
</dbReference>
<evidence type="ECO:0000313" key="3">
    <source>
        <dbReference type="Proteomes" id="UP001642405"/>
    </source>
</evidence>
<comment type="caution">
    <text evidence="2">The sequence shown here is derived from an EMBL/GenBank/DDBJ whole genome shotgun (WGS) entry which is preliminary data.</text>
</comment>
<evidence type="ECO:0000259" key="1">
    <source>
        <dbReference type="Pfam" id="PF01636"/>
    </source>
</evidence>
<organism evidence="2 3">
    <name type="scientific">Sporothrix curviconia</name>
    <dbReference type="NCBI Taxonomy" id="1260050"/>
    <lineage>
        <taxon>Eukaryota</taxon>
        <taxon>Fungi</taxon>
        <taxon>Dikarya</taxon>
        <taxon>Ascomycota</taxon>
        <taxon>Pezizomycotina</taxon>
        <taxon>Sordariomycetes</taxon>
        <taxon>Sordariomycetidae</taxon>
        <taxon>Ophiostomatales</taxon>
        <taxon>Ophiostomataceae</taxon>
        <taxon>Sporothrix</taxon>
    </lineage>
</organism>
<protein>
    <recommendedName>
        <fullName evidence="1">Aminoglycoside phosphotransferase domain-containing protein</fullName>
    </recommendedName>
</protein>
<dbReference type="Pfam" id="PF01636">
    <property type="entry name" value="APH"/>
    <property type="match status" value="1"/>
</dbReference>
<reference evidence="2 3" key="1">
    <citation type="submission" date="2024-01" db="EMBL/GenBank/DDBJ databases">
        <authorList>
            <person name="Allen C."/>
            <person name="Tagirdzhanova G."/>
        </authorList>
    </citation>
    <scope>NUCLEOTIDE SEQUENCE [LARGE SCALE GENOMIC DNA]</scope>
</reference>
<evidence type="ECO:0000313" key="2">
    <source>
        <dbReference type="EMBL" id="CAK7224161.1"/>
    </source>
</evidence>
<dbReference type="EMBL" id="CAWUHB010000029">
    <property type="protein sequence ID" value="CAK7224161.1"/>
    <property type="molecule type" value="Genomic_DNA"/>
</dbReference>
<proteinExistence type="predicted"/>
<keyword evidence="3" id="KW-1185">Reference proteome</keyword>
<gene>
    <name evidence="2" type="ORF">SCUCBS95973_005425</name>
</gene>
<dbReference type="InterPro" id="IPR011009">
    <property type="entry name" value="Kinase-like_dom_sf"/>
</dbReference>
<dbReference type="PANTHER" id="PTHR21310">
    <property type="entry name" value="AMINOGLYCOSIDE PHOSPHOTRANSFERASE-RELATED-RELATED"/>
    <property type="match status" value="1"/>
</dbReference>
<dbReference type="SUPFAM" id="SSF56112">
    <property type="entry name" value="Protein kinase-like (PK-like)"/>
    <property type="match status" value="1"/>
</dbReference>
<dbReference type="PANTHER" id="PTHR21310:SF37">
    <property type="entry name" value="AMINOGLYCOSIDE PHOSPHOTRANSFERASE DOMAIN-CONTAINING PROTEIN"/>
    <property type="match status" value="1"/>
</dbReference>
<sequence length="467" mass="52697">MAPSYENYDDVAWDYNDALFQAWRKTLLKEDLQRAIARLIMKHRMGGQPVEICAPRKGAFNVHYRLKYMSKPDALARFPIPAYFRSAEEKLAAEVATIRYVADHTTIPLPFVLHHGTREESPRNINGDLMGPFVIMEWVENTGDMGDALNTPGLIREDHPILDPAIDETRLAHLYGQMADVLLQLSQCTFPAIGSLSLATASDYYRALADLHLQQLVYQRNDAVRSARDARKKYVARHLFCKLAAEDRLAGGGSDENGKHERDGPFPLWCDDFRPTNVLVNQDETIAAVIDWEYSYAAPVDFVRCPPWWLLLVAPEDWKGGLDDWAAHYEPRLDTFLRVLALRDDPRSTGAGAGRRLAEHMRASWQTGHFWVVYAAQRTFAFDGIYWRFLDKKFFESGPGSGSGGAASGDIDPDVSYPDDATLEARIDELSPEQVAAMDDFVARKLREKEEGGLVDWYALEASQPVV</sequence>
<dbReference type="Proteomes" id="UP001642405">
    <property type="component" value="Unassembled WGS sequence"/>
</dbReference>
<dbReference type="InterPro" id="IPR051678">
    <property type="entry name" value="AGP_Transferase"/>
</dbReference>
<feature type="domain" description="Aminoglycoside phosphotransferase" evidence="1">
    <location>
        <begin position="57"/>
        <end position="300"/>
    </location>
</feature>
<dbReference type="InterPro" id="IPR002575">
    <property type="entry name" value="Aminoglycoside_PTrfase"/>
</dbReference>
<accession>A0ABP0BXQ6</accession>
<name>A0ABP0BXQ6_9PEZI</name>